<dbReference type="KEGG" id="hhw:NCTC503_01035"/>
<dbReference type="EMBL" id="LR590481">
    <property type="protein sequence ID" value="VTQ87135.1"/>
    <property type="molecule type" value="Genomic_DNA"/>
</dbReference>
<dbReference type="RefSeq" id="WP_138209735.1">
    <property type="nucleotide sequence ID" value="NZ_CBCRUQ010000004.1"/>
</dbReference>
<name>A0A4U9R6S7_HATHI</name>
<dbReference type="OrthoDB" id="1929483at2"/>
<dbReference type="SUPFAM" id="SSF53335">
    <property type="entry name" value="S-adenosyl-L-methionine-dependent methyltransferases"/>
    <property type="match status" value="1"/>
</dbReference>
<organism evidence="1 2">
    <name type="scientific">Hathewaya histolytica</name>
    <name type="common">Clostridium histolyticum</name>
    <dbReference type="NCBI Taxonomy" id="1498"/>
    <lineage>
        <taxon>Bacteria</taxon>
        <taxon>Bacillati</taxon>
        <taxon>Bacillota</taxon>
        <taxon>Clostridia</taxon>
        <taxon>Eubacteriales</taxon>
        <taxon>Clostridiaceae</taxon>
        <taxon>Hathewaya</taxon>
    </lineage>
</organism>
<proteinExistence type="predicted"/>
<dbReference type="AlphaFoldDB" id="A0A4U9R6S7"/>
<keyword evidence="2" id="KW-1185">Reference proteome</keyword>
<evidence type="ECO:0000313" key="2">
    <source>
        <dbReference type="Proteomes" id="UP000308489"/>
    </source>
</evidence>
<protein>
    <recommendedName>
        <fullName evidence="3">Class I SAM-dependent methyltransferase</fullName>
    </recommendedName>
</protein>
<dbReference type="Proteomes" id="UP000308489">
    <property type="component" value="Chromosome 1"/>
</dbReference>
<accession>A0A4U9R6S7</accession>
<reference evidence="1 2" key="1">
    <citation type="submission" date="2019-05" db="EMBL/GenBank/DDBJ databases">
        <authorList>
            <consortium name="Pathogen Informatics"/>
        </authorList>
    </citation>
    <scope>NUCLEOTIDE SEQUENCE [LARGE SCALE GENOMIC DNA]</scope>
    <source>
        <strain evidence="1 2">NCTC503</strain>
    </source>
</reference>
<dbReference type="InterPro" id="IPR029063">
    <property type="entry name" value="SAM-dependent_MTases_sf"/>
</dbReference>
<gene>
    <name evidence="1" type="ORF">NCTC503_01035</name>
</gene>
<dbReference type="Gene3D" id="3.40.50.150">
    <property type="entry name" value="Vaccinia Virus protein VP39"/>
    <property type="match status" value="1"/>
</dbReference>
<evidence type="ECO:0008006" key="3">
    <source>
        <dbReference type="Google" id="ProtNLM"/>
    </source>
</evidence>
<sequence>MGTIINISEDMFNGDVLDLSYGDFSVLYPMFKRQEELQVDYYERAGGKKNIGSENFDTGILMFTLQSINSRMGKRALLKEISSYLKKNGYLHIWDIDKGYGKIFKDDIIINLDSNNEKGRIISIKNFRIANDNSMDSMLKLVQEHFTIVTFQEDRGVYYIKCRKKGR</sequence>
<evidence type="ECO:0000313" key="1">
    <source>
        <dbReference type="EMBL" id="VTQ87135.1"/>
    </source>
</evidence>